<feature type="region of interest" description="Disordered" evidence="1">
    <location>
        <begin position="1"/>
        <end position="30"/>
    </location>
</feature>
<dbReference type="InterPro" id="IPR009936">
    <property type="entry name" value="DUF1468"/>
</dbReference>
<gene>
    <name evidence="4" type="ORF">FHX39_003746</name>
</gene>
<reference evidence="4 5" key="1">
    <citation type="submission" date="2020-08" db="EMBL/GenBank/DDBJ databases">
        <title>Sequencing the genomes of 1000 actinobacteria strains.</title>
        <authorList>
            <person name="Klenk H.-P."/>
        </authorList>
    </citation>
    <scope>NUCLEOTIDE SEQUENCE [LARGE SCALE GENOMIC DNA]</scope>
    <source>
        <strain evidence="4 5">DSM 11053</strain>
    </source>
</reference>
<dbReference type="AlphaFoldDB" id="A0A7W5P9C2"/>
<dbReference type="RefSeq" id="WP_183341928.1">
    <property type="nucleotide sequence ID" value="NZ_JACHZG010000002.1"/>
</dbReference>
<feature type="transmembrane region" description="Helical" evidence="2">
    <location>
        <begin position="153"/>
        <end position="172"/>
    </location>
</feature>
<evidence type="ECO:0000313" key="4">
    <source>
        <dbReference type="EMBL" id="MBB3328761.1"/>
    </source>
</evidence>
<dbReference type="Pfam" id="PF07331">
    <property type="entry name" value="TctB"/>
    <property type="match status" value="1"/>
</dbReference>
<keyword evidence="2" id="KW-0812">Transmembrane</keyword>
<feature type="transmembrane region" description="Helical" evidence="2">
    <location>
        <begin position="70"/>
        <end position="90"/>
    </location>
</feature>
<sequence length="193" mass="19997">MSAPEPASAPAPVDPRTPEPWEVAESPRRPRNNGELALSTLLLLLGIYLVIGAGSITIPGSSNTVGPRFFPYLVGAATIAIGGVLAIRVLRGDQGPEEAGEDVDPDAKTSWRAVGIISLAFLAHALLINVIGWPLSVTLMFGVVAWSLGSRGVVRPLIAGGIVSVVVWLVFVKALGVVLPGGILLELATGWIG</sequence>
<evidence type="ECO:0000259" key="3">
    <source>
        <dbReference type="Pfam" id="PF07331"/>
    </source>
</evidence>
<proteinExistence type="predicted"/>
<feature type="transmembrane region" description="Helical" evidence="2">
    <location>
        <begin position="111"/>
        <end position="133"/>
    </location>
</feature>
<dbReference type="Proteomes" id="UP000565572">
    <property type="component" value="Unassembled WGS sequence"/>
</dbReference>
<comment type="caution">
    <text evidence="4">The sequence shown here is derived from an EMBL/GenBank/DDBJ whole genome shotgun (WGS) entry which is preliminary data.</text>
</comment>
<protein>
    <submittedName>
        <fullName evidence="4">Putative tricarboxylic transport membrane protein</fullName>
    </submittedName>
</protein>
<feature type="transmembrane region" description="Helical" evidence="2">
    <location>
        <begin position="36"/>
        <end position="58"/>
    </location>
</feature>
<accession>A0A7W5P9C2</accession>
<evidence type="ECO:0000256" key="2">
    <source>
        <dbReference type="SAM" id="Phobius"/>
    </source>
</evidence>
<organism evidence="4 5">
    <name type="scientific">Microlunatus antarcticus</name>
    <dbReference type="NCBI Taxonomy" id="53388"/>
    <lineage>
        <taxon>Bacteria</taxon>
        <taxon>Bacillati</taxon>
        <taxon>Actinomycetota</taxon>
        <taxon>Actinomycetes</taxon>
        <taxon>Propionibacteriales</taxon>
        <taxon>Propionibacteriaceae</taxon>
        <taxon>Microlunatus</taxon>
    </lineage>
</organism>
<keyword evidence="2" id="KW-1133">Transmembrane helix</keyword>
<dbReference type="EMBL" id="JACHZG010000002">
    <property type="protein sequence ID" value="MBB3328761.1"/>
    <property type="molecule type" value="Genomic_DNA"/>
</dbReference>
<keyword evidence="5" id="KW-1185">Reference proteome</keyword>
<evidence type="ECO:0000256" key="1">
    <source>
        <dbReference type="SAM" id="MobiDB-lite"/>
    </source>
</evidence>
<keyword evidence="2" id="KW-0472">Membrane</keyword>
<name>A0A7W5P9C2_9ACTN</name>
<evidence type="ECO:0000313" key="5">
    <source>
        <dbReference type="Proteomes" id="UP000565572"/>
    </source>
</evidence>
<feature type="domain" description="DUF1468" evidence="3">
    <location>
        <begin position="39"/>
        <end position="180"/>
    </location>
</feature>